<evidence type="ECO:0008006" key="3">
    <source>
        <dbReference type="Google" id="ProtNLM"/>
    </source>
</evidence>
<evidence type="ECO:0000313" key="1">
    <source>
        <dbReference type="EMBL" id="KAA1161138.1"/>
    </source>
</evidence>
<keyword evidence="2" id="KW-1185">Reference proteome</keyword>
<dbReference type="Proteomes" id="UP000322915">
    <property type="component" value="Unassembled WGS sequence"/>
</dbReference>
<accession>A0ABQ6RKX5</accession>
<dbReference type="EMBL" id="SEUJ01000059">
    <property type="protein sequence ID" value="KAA1161138.1"/>
    <property type="molecule type" value="Genomic_DNA"/>
</dbReference>
<organism evidence="1 2">
    <name type="scientific">Pseudoalteromonas fuliginea</name>
    <dbReference type="NCBI Taxonomy" id="1872678"/>
    <lineage>
        <taxon>Bacteria</taxon>
        <taxon>Pseudomonadati</taxon>
        <taxon>Pseudomonadota</taxon>
        <taxon>Gammaproteobacteria</taxon>
        <taxon>Alteromonadales</taxon>
        <taxon>Pseudoalteromonadaceae</taxon>
        <taxon>Pseudoalteromonas</taxon>
    </lineage>
</organism>
<proteinExistence type="predicted"/>
<protein>
    <recommendedName>
        <fullName evidence="3">Transposase</fullName>
    </recommendedName>
</protein>
<reference evidence="1 2" key="1">
    <citation type="submission" date="2019-01" db="EMBL/GenBank/DDBJ databases">
        <title>Genome sequences of marine Pseudoalteromonas species.</title>
        <authorList>
            <person name="Boraston A.B."/>
            <person name="Hehemann J.-H."/>
            <person name="Vickers C.J."/>
            <person name="Salama-Alber O."/>
            <person name="Abe K."/>
            <person name="Hettle A.J."/>
        </authorList>
    </citation>
    <scope>NUCLEOTIDE SEQUENCE [LARGE SCALE GENOMIC DNA]</scope>
    <source>
        <strain evidence="1 2">PS47</strain>
    </source>
</reference>
<comment type="caution">
    <text evidence="1">The sequence shown here is derived from an EMBL/GenBank/DDBJ whole genome shotgun (WGS) entry which is preliminary data.</text>
</comment>
<sequence length="61" mass="6965">STHLPLLERVNISPENWLKLTTQFTRVFHGAVGRPASQASYCENLKRKRRANISNCEKLLA</sequence>
<feature type="non-terminal residue" evidence="1">
    <location>
        <position position="1"/>
    </location>
</feature>
<evidence type="ECO:0000313" key="2">
    <source>
        <dbReference type="Proteomes" id="UP000322915"/>
    </source>
</evidence>
<name>A0ABQ6RKX5_9GAMM</name>
<gene>
    <name evidence="1" type="ORF">EU509_05075</name>
</gene>